<protein>
    <submittedName>
        <fullName evidence="1">Uncharacterized protein</fullName>
    </submittedName>
</protein>
<dbReference type="AlphaFoldDB" id="A0A2K3UZD5"/>
<sequence length="177" mass="19183">MKPDELPVSAPVNATGVFDLGLPRVATMTSTNAKLLFSVPDVFGACTNPQTSAPPTLKVYPINDLNTDKGQSLIAELDPARAALNYRAWWFATQDATVKFRGDCLGLGKIDTTFALKRGWNLLVTVTDPGVSTSYTAGSQPGSPVPWRPSNTISAARLDTAPNVLHPWRNLPEYRDR</sequence>
<name>A0A2K3UZD5_9DEIO</name>
<reference evidence="1 2" key="1">
    <citation type="submission" date="2018-01" db="EMBL/GenBank/DDBJ databases">
        <title>Deinococcus koreensis sp. nov., a radiation-resistant bacterium isolated from river water.</title>
        <authorList>
            <person name="Choi A."/>
        </authorList>
    </citation>
    <scope>NUCLEOTIDE SEQUENCE [LARGE SCALE GENOMIC DNA]</scope>
    <source>
        <strain evidence="1 2">SJW1-2</strain>
    </source>
</reference>
<evidence type="ECO:0000313" key="1">
    <source>
        <dbReference type="EMBL" id="PNY81891.1"/>
    </source>
</evidence>
<evidence type="ECO:0000313" key="2">
    <source>
        <dbReference type="Proteomes" id="UP000236379"/>
    </source>
</evidence>
<dbReference type="EMBL" id="PPPD01000001">
    <property type="protein sequence ID" value="PNY81891.1"/>
    <property type="molecule type" value="Genomic_DNA"/>
</dbReference>
<keyword evidence="2" id="KW-1185">Reference proteome</keyword>
<dbReference type="Proteomes" id="UP000236379">
    <property type="component" value="Unassembled WGS sequence"/>
</dbReference>
<accession>A0A2K3UZD5</accession>
<gene>
    <name evidence="1" type="ORF">CVO96_11355</name>
</gene>
<organism evidence="1 2">
    <name type="scientific">Deinococcus koreensis</name>
    <dbReference type="NCBI Taxonomy" id="2054903"/>
    <lineage>
        <taxon>Bacteria</taxon>
        <taxon>Thermotogati</taxon>
        <taxon>Deinococcota</taxon>
        <taxon>Deinococci</taxon>
        <taxon>Deinococcales</taxon>
        <taxon>Deinococcaceae</taxon>
        <taxon>Deinococcus</taxon>
    </lineage>
</organism>
<dbReference type="OrthoDB" id="65060at2"/>
<comment type="caution">
    <text evidence="1">The sequence shown here is derived from an EMBL/GenBank/DDBJ whole genome shotgun (WGS) entry which is preliminary data.</text>
</comment>
<proteinExistence type="predicted"/>